<name>E4YET3_OIKDI</name>
<keyword evidence="8 9" id="KW-0325">Glycoprotein</keyword>
<protein>
    <recommendedName>
        <fullName evidence="9">Carbohydrate sulfotransferase</fullName>
        <ecNumber evidence="9">2.8.2.-</ecNumber>
    </recommendedName>
</protein>
<reference evidence="10" key="1">
    <citation type="journal article" date="2010" name="Science">
        <title>Plasticity of animal genome architecture unmasked by rapid evolution of a pelagic tunicate.</title>
        <authorList>
            <person name="Denoeud F."/>
            <person name="Henriet S."/>
            <person name="Mungpakdee S."/>
            <person name="Aury J.M."/>
            <person name="Da Silva C."/>
            <person name="Brinkmann H."/>
            <person name="Mikhaleva J."/>
            <person name="Olsen L.C."/>
            <person name="Jubin C."/>
            <person name="Canestro C."/>
            <person name="Bouquet J.M."/>
            <person name="Danks G."/>
            <person name="Poulain J."/>
            <person name="Campsteijn C."/>
            <person name="Adamski M."/>
            <person name="Cross I."/>
            <person name="Yadetie F."/>
            <person name="Muffato M."/>
            <person name="Louis A."/>
            <person name="Butcher S."/>
            <person name="Tsagkogeorga G."/>
            <person name="Konrad A."/>
            <person name="Singh S."/>
            <person name="Jensen M.F."/>
            <person name="Cong E.H."/>
            <person name="Eikeseth-Otteraa H."/>
            <person name="Noel B."/>
            <person name="Anthouard V."/>
            <person name="Porcel B.M."/>
            <person name="Kachouri-Lafond R."/>
            <person name="Nishino A."/>
            <person name="Ugolini M."/>
            <person name="Chourrout P."/>
            <person name="Nishida H."/>
            <person name="Aasland R."/>
            <person name="Huzurbazar S."/>
            <person name="Westhof E."/>
            <person name="Delsuc F."/>
            <person name="Lehrach H."/>
            <person name="Reinhardt R."/>
            <person name="Weissenbach J."/>
            <person name="Roy S.W."/>
            <person name="Artiguenave F."/>
            <person name="Postlethwait J.H."/>
            <person name="Manak J.R."/>
            <person name="Thompson E.M."/>
            <person name="Jaillon O."/>
            <person name="Du Pasquier L."/>
            <person name="Boudinot P."/>
            <person name="Liberles D.A."/>
            <person name="Volff J.N."/>
            <person name="Philippe H."/>
            <person name="Lenhard B."/>
            <person name="Roest Crollius H."/>
            <person name="Wincker P."/>
            <person name="Chourrout D."/>
        </authorList>
    </citation>
    <scope>NUCLEOTIDE SEQUENCE [LARGE SCALE GENOMIC DNA]</scope>
</reference>
<keyword evidence="9" id="KW-0735">Signal-anchor</keyword>
<evidence type="ECO:0000256" key="6">
    <source>
        <dbReference type="ARBA" id="ARBA00023034"/>
    </source>
</evidence>
<comment type="similarity">
    <text evidence="2 9">Belongs to the sulfotransferase 2 family.</text>
</comment>
<dbReference type="InterPro" id="IPR005331">
    <property type="entry name" value="Sulfotransferase"/>
</dbReference>
<dbReference type="GO" id="GO:0016051">
    <property type="term" value="P:carbohydrate biosynthetic process"/>
    <property type="evidence" value="ECO:0007669"/>
    <property type="project" value="InterPro"/>
</dbReference>
<dbReference type="EC" id="2.8.2.-" evidence="9"/>
<comment type="subcellular location">
    <subcellularLocation>
        <location evidence="1 9">Golgi apparatus membrane</location>
        <topology evidence="1 9">Single-pass type II membrane protein</topology>
    </subcellularLocation>
</comment>
<organism evidence="10">
    <name type="scientific">Oikopleura dioica</name>
    <name type="common">Tunicate</name>
    <dbReference type="NCBI Taxonomy" id="34765"/>
    <lineage>
        <taxon>Eukaryota</taxon>
        <taxon>Metazoa</taxon>
        <taxon>Chordata</taxon>
        <taxon>Tunicata</taxon>
        <taxon>Appendicularia</taxon>
        <taxon>Copelata</taxon>
        <taxon>Oikopleuridae</taxon>
        <taxon>Oikopleura</taxon>
    </lineage>
</organism>
<dbReference type="AlphaFoldDB" id="E4YET3"/>
<keyword evidence="7" id="KW-0472">Membrane</keyword>
<evidence type="ECO:0000256" key="9">
    <source>
        <dbReference type="RuleBase" id="RU364020"/>
    </source>
</evidence>
<dbReference type="PANTHER" id="PTHR12137">
    <property type="entry name" value="CARBOHYDRATE SULFOTRANSFERASE"/>
    <property type="match status" value="1"/>
</dbReference>
<dbReference type="InterPro" id="IPR018011">
    <property type="entry name" value="Carb_sulfotrans_8-10"/>
</dbReference>
<evidence type="ECO:0000256" key="8">
    <source>
        <dbReference type="ARBA" id="ARBA00023180"/>
    </source>
</evidence>
<evidence type="ECO:0000313" key="10">
    <source>
        <dbReference type="EMBL" id="CBY34020.1"/>
    </source>
</evidence>
<accession>E4YET3</accession>
<dbReference type="PANTHER" id="PTHR12137:SF54">
    <property type="entry name" value="CARBOHYDRATE SULFOTRANSFERASE"/>
    <property type="match status" value="1"/>
</dbReference>
<dbReference type="Proteomes" id="UP000011014">
    <property type="component" value="Unassembled WGS sequence"/>
</dbReference>
<evidence type="ECO:0000256" key="5">
    <source>
        <dbReference type="ARBA" id="ARBA00022989"/>
    </source>
</evidence>
<keyword evidence="3 9" id="KW-0808">Transferase</keyword>
<evidence type="ECO:0000256" key="3">
    <source>
        <dbReference type="ARBA" id="ARBA00022679"/>
    </source>
</evidence>
<proteinExistence type="inferred from homology"/>
<evidence type="ECO:0000256" key="1">
    <source>
        <dbReference type="ARBA" id="ARBA00004323"/>
    </source>
</evidence>
<gene>
    <name evidence="10" type="ORF">GSOID_T00021998001</name>
</gene>
<keyword evidence="9" id="KW-0119">Carbohydrate metabolism</keyword>
<sequence length="239" mass="28177">MWTGQDRPETDKIVQKRPKTDRFSAPFLIFLHLNQQNIYHPNDEFNKKARAKLKLWKDKVQISDWNLLLTRADVVKFVVVRHPLTRFVSVWDDHFCRNCDHPKDPFLEKKIILDDNAEYKISLPELAQAVVDQETSTDMFESQLNACRLCEIEYDYILKLETIDQDFPYLMAKLGRLDNSKELISPETVHRIKNANLYSFFFATLAPSQLNNLLQHYLRDLNLLGYTFNQAKKLIGGWE</sequence>
<evidence type="ECO:0000256" key="2">
    <source>
        <dbReference type="ARBA" id="ARBA00006339"/>
    </source>
</evidence>
<evidence type="ECO:0000256" key="7">
    <source>
        <dbReference type="ARBA" id="ARBA00023136"/>
    </source>
</evidence>
<keyword evidence="6 9" id="KW-0333">Golgi apparatus</keyword>
<dbReference type="GO" id="GO:0000139">
    <property type="term" value="C:Golgi membrane"/>
    <property type="evidence" value="ECO:0007669"/>
    <property type="project" value="UniProtKB-SubCell"/>
</dbReference>
<keyword evidence="5" id="KW-1133">Transmembrane helix</keyword>
<keyword evidence="4" id="KW-0812">Transmembrane</keyword>
<dbReference type="Pfam" id="PF03567">
    <property type="entry name" value="Sulfotransfer_2"/>
    <property type="match status" value="1"/>
</dbReference>
<dbReference type="EMBL" id="FN654468">
    <property type="protein sequence ID" value="CBY34020.1"/>
    <property type="molecule type" value="Genomic_DNA"/>
</dbReference>
<evidence type="ECO:0000256" key="4">
    <source>
        <dbReference type="ARBA" id="ARBA00022692"/>
    </source>
</evidence>
<dbReference type="GO" id="GO:0008146">
    <property type="term" value="F:sulfotransferase activity"/>
    <property type="evidence" value="ECO:0007669"/>
    <property type="project" value="InterPro"/>
</dbReference>